<reference evidence="2" key="1">
    <citation type="submission" date="2021-06" db="EMBL/GenBank/DDBJ databases">
        <authorList>
            <person name="Kallberg Y."/>
            <person name="Tangrot J."/>
            <person name="Rosling A."/>
        </authorList>
    </citation>
    <scope>NUCLEOTIDE SEQUENCE</scope>
    <source>
        <strain evidence="2">MA453B</strain>
    </source>
</reference>
<sequence length="41" mass="4713">ATPAQKSALRNLVTPYYYTVALKVYDVFVIVGMAQIYRMEK</sequence>
<protein>
    <submittedName>
        <fullName evidence="2">20716_t:CDS:1</fullName>
    </submittedName>
</protein>
<comment type="caution">
    <text evidence="2">The sequence shown here is derived from an EMBL/GenBank/DDBJ whole genome shotgun (WGS) entry which is preliminary data.</text>
</comment>
<dbReference type="OrthoDB" id="10469097at2759"/>
<organism evidence="2 3">
    <name type="scientific">Dentiscutata erythropus</name>
    <dbReference type="NCBI Taxonomy" id="1348616"/>
    <lineage>
        <taxon>Eukaryota</taxon>
        <taxon>Fungi</taxon>
        <taxon>Fungi incertae sedis</taxon>
        <taxon>Mucoromycota</taxon>
        <taxon>Glomeromycotina</taxon>
        <taxon>Glomeromycetes</taxon>
        <taxon>Diversisporales</taxon>
        <taxon>Gigasporaceae</taxon>
        <taxon>Dentiscutata</taxon>
    </lineage>
</organism>
<dbReference type="AlphaFoldDB" id="A0A9N9KFN0"/>
<gene>
    <name evidence="2" type="ORF">DERYTH_LOCUS27525</name>
</gene>
<keyword evidence="1" id="KW-0472">Membrane</keyword>
<keyword evidence="1" id="KW-1133">Transmembrane helix</keyword>
<keyword evidence="3" id="KW-1185">Reference proteome</keyword>
<name>A0A9N9KFN0_9GLOM</name>
<feature type="non-terminal residue" evidence="2">
    <location>
        <position position="1"/>
    </location>
</feature>
<dbReference type="Proteomes" id="UP000789405">
    <property type="component" value="Unassembled WGS sequence"/>
</dbReference>
<dbReference type="EMBL" id="CAJVPY010063627">
    <property type="protein sequence ID" value="CAG8823579.1"/>
    <property type="molecule type" value="Genomic_DNA"/>
</dbReference>
<evidence type="ECO:0000313" key="3">
    <source>
        <dbReference type="Proteomes" id="UP000789405"/>
    </source>
</evidence>
<evidence type="ECO:0000256" key="1">
    <source>
        <dbReference type="SAM" id="Phobius"/>
    </source>
</evidence>
<evidence type="ECO:0000313" key="2">
    <source>
        <dbReference type="EMBL" id="CAG8823579.1"/>
    </source>
</evidence>
<feature type="non-terminal residue" evidence="2">
    <location>
        <position position="41"/>
    </location>
</feature>
<feature type="transmembrane region" description="Helical" evidence="1">
    <location>
        <begin position="16"/>
        <end position="37"/>
    </location>
</feature>
<proteinExistence type="predicted"/>
<keyword evidence="1" id="KW-0812">Transmembrane</keyword>
<accession>A0A9N9KFN0</accession>